<name>A0ABT3G1D1_9BACT</name>
<evidence type="ECO:0000256" key="1">
    <source>
        <dbReference type="SAM" id="SignalP"/>
    </source>
</evidence>
<proteinExistence type="predicted"/>
<comment type="caution">
    <text evidence="2">The sequence shown here is derived from an EMBL/GenBank/DDBJ whole genome shotgun (WGS) entry which is preliminary data.</text>
</comment>
<dbReference type="RefSeq" id="WP_264513151.1">
    <property type="nucleotide sequence ID" value="NZ_JAPDDR010000004.1"/>
</dbReference>
<protein>
    <recommendedName>
        <fullName evidence="4">DUF2066 domain-containing protein</fullName>
    </recommendedName>
</protein>
<feature type="chain" id="PRO_5045249263" description="DUF2066 domain-containing protein" evidence="1">
    <location>
        <begin position="20"/>
        <end position="294"/>
    </location>
</feature>
<dbReference type="EMBL" id="JAPDDR010000004">
    <property type="protein sequence ID" value="MCW1913648.1"/>
    <property type="molecule type" value="Genomic_DNA"/>
</dbReference>
<organism evidence="2 3">
    <name type="scientific">Luteolibacter rhizosphaerae</name>
    <dbReference type="NCBI Taxonomy" id="2989719"/>
    <lineage>
        <taxon>Bacteria</taxon>
        <taxon>Pseudomonadati</taxon>
        <taxon>Verrucomicrobiota</taxon>
        <taxon>Verrucomicrobiia</taxon>
        <taxon>Verrucomicrobiales</taxon>
        <taxon>Verrucomicrobiaceae</taxon>
        <taxon>Luteolibacter</taxon>
    </lineage>
</organism>
<dbReference type="Proteomes" id="UP001165653">
    <property type="component" value="Unassembled WGS sequence"/>
</dbReference>
<keyword evidence="1" id="KW-0732">Signal</keyword>
<accession>A0ABT3G1D1</accession>
<sequence>MKTRNAILCLFALAAPLRAGELNPAEIPSNAEWLLHADLDSMRGSETGKAVFAEIENKHGDHLRAFKRMFSIHPVSDLRDVTLYGDGKKDHAVVLIDGTFDKAHMEEVVKSADDYSSSDYSGVKVHTWKDKGTTQHAAFASESLLVFSRQETLLKGALDTLKGGAPGSADAFFTADGSKPLICGRARLAGIELPADAARILKMARGLKLAVSETAGRFNVRAGVEAADAAAADRMRRMLDGVIAFAEVADPKLEGLDLKCDIAAMPDKPGIAATLSLPVGEWLGLMKKAADEKK</sequence>
<keyword evidence="3" id="KW-1185">Reference proteome</keyword>
<reference evidence="2" key="1">
    <citation type="submission" date="2022-10" db="EMBL/GenBank/DDBJ databases">
        <title>Luteolibacter sp. GHJ8, whole genome shotgun sequencing project.</title>
        <authorList>
            <person name="Zhao G."/>
            <person name="Shen L."/>
        </authorList>
    </citation>
    <scope>NUCLEOTIDE SEQUENCE</scope>
    <source>
        <strain evidence="2">GHJ8</strain>
    </source>
</reference>
<gene>
    <name evidence="2" type="ORF">OJ996_08680</name>
</gene>
<evidence type="ECO:0008006" key="4">
    <source>
        <dbReference type="Google" id="ProtNLM"/>
    </source>
</evidence>
<feature type="signal peptide" evidence="1">
    <location>
        <begin position="1"/>
        <end position="19"/>
    </location>
</feature>
<evidence type="ECO:0000313" key="2">
    <source>
        <dbReference type="EMBL" id="MCW1913648.1"/>
    </source>
</evidence>
<evidence type="ECO:0000313" key="3">
    <source>
        <dbReference type="Proteomes" id="UP001165653"/>
    </source>
</evidence>